<evidence type="ECO:0000313" key="3">
    <source>
        <dbReference type="Proteomes" id="UP001152798"/>
    </source>
</evidence>
<feature type="compositionally biased region" description="Polar residues" evidence="1">
    <location>
        <begin position="30"/>
        <end position="42"/>
    </location>
</feature>
<feature type="region of interest" description="Disordered" evidence="1">
    <location>
        <begin position="30"/>
        <end position="89"/>
    </location>
</feature>
<dbReference type="EMBL" id="OV725083">
    <property type="protein sequence ID" value="CAH1407885.1"/>
    <property type="molecule type" value="Genomic_DNA"/>
</dbReference>
<dbReference type="Proteomes" id="UP001152798">
    <property type="component" value="Chromosome 7"/>
</dbReference>
<feature type="region of interest" description="Disordered" evidence="1">
    <location>
        <begin position="1"/>
        <end position="20"/>
    </location>
</feature>
<organism evidence="2 3">
    <name type="scientific">Nezara viridula</name>
    <name type="common">Southern green stink bug</name>
    <name type="synonym">Cimex viridulus</name>
    <dbReference type="NCBI Taxonomy" id="85310"/>
    <lineage>
        <taxon>Eukaryota</taxon>
        <taxon>Metazoa</taxon>
        <taxon>Ecdysozoa</taxon>
        <taxon>Arthropoda</taxon>
        <taxon>Hexapoda</taxon>
        <taxon>Insecta</taxon>
        <taxon>Pterygota</taxon>
        <taxon>Neoptera</taxon>
        <taxon>Paraneoptera</taxon>
        <taxon>Hemiptera</taxon>
        <taxon>Heteroptera</taxon>
        <taxon>Panheteroptera</taxon>
        <taxon>Pentatomomorpha</taxon>
        <taxon>Pentatomoidea</taxon>
        <taxon>Pentatomidae</taxon>
        <taxon>Pentatominae</taxon>
        <taxon>Nezara</taxon>
    </lineage>
</organism>
<evidence type="ECO:0000313" key="2">
    <source>
        <dbReference type="EMBL" id="CAH1407885.1"/>
    </source>
</evidence>
<dbReference type="AlphaFoldDB" id="A0A9P0HU76"/>
<evidence type="ECO:0000256" key="1">
    <source>
        <dbReference type="SAM" id="MobiDB-lite"/>
    </source>
</evidence>
<accession>A0A9P0HU76</accession>
<gene>
    <name evidence="2" type="ORF">NEZAVI_LOCUS15509</name>
</gene>
<sequence>MERRALEAVQARTSSPSPGAFFRCYSASEASKTANSGEQVRTASAAHGGRTTPRHPKPAKNRVAPGEGRVPLAAARQRSPPTLPPLPPPLRHYRLYLLRGLETYIIFVGTVRL</sequence>
<protein>
    <submittedName>
        <fullName evidence="2">Uncharacterized protein</fullName>
    </submittedName>
</protein>
<name>A0A9P0HU76_NEZVI</name>
<reference evidence="2" key="1">
    <citation type="submission" date="2022-01" db="EMBL/GenBank/DDBJ databases">
        <authorList>
            <person name="King R."/>
        </authorList>
    </citation>
    <scope>NUCLEOTIDE SEQUENCE</scope>
</reference>
<keyword evidence="3" id="KW-1185">Reference proteome</keyword>
<proteinExistence type="predicted"/>
<dbReference type="OrthoDB" id="10554295at2759"/>